<accession>A0ABR1WIA9</accession>
<dbReference type="Proteomes" id="UP001446871">
    <property type="component" value="Unassembled WGS sequence"/>
</dbReference>
<name>A0ABR1WIA9_9PEZI</name>
<proteinExistence type="predicted"/>
<sequence>MPTQQVVNVVLPLLAVVGAHAAVIERAPLAPVATVALYLAPTCETLNPVFQNLCTFDPVTLAQGVCQNIANTCNVHYPASFKASLNKNNGGACQVYVYPNSDCTGRPIESGSLSTTQTGCVGTTYPGKVVTKLPGGLVDGSQVLPFGLQSAKLVCGDSSS</sequence>
<keyword evidence="1" id="KW-0732">Signal</keyword>
<reference evidence="2 3" key="1">
    <citation type="submission" date="2023-01" db="EMBL/GenBank/DDBJ databases">
        <title>Analysis of 21 Apiospora genomes using comparative genomics revels a genus with tremendous synthesis potential of carbohydrate active enzymes and secondary metabolites.</title>
        <authorList>
            <person name="Sorensen T."/>
        </authorList>
    </citation>
    <scope>NUCLEOTIDE SEQUENCE [LARGE SCALE GENOMIC DNA]</scope>
    <source>
        <strain evidence="2 3">CBS 83171</strain>
    </source>
</reference>
<keyword evidence="3" id="KW-1185">Reference proteome</keyword>
<evidence type="ECO:0000256" key="1">
    <source>
        <dbReference type="SAM" id="SignalP"/>
    </source>
</evidence>
<feature type="chain" id="PRO_5046381111" description="Secreted protein" evidence="1">
    <location>
        <begin position="22"/>
        <end position="160"/>
    </location>
</feature>
<evidence type="ECO:0008006" key="4">
    <source>
        <dbReference type="Google" id="ProtNLM"/>
    </source>
</evidence>
<protein>
    <recommendedName>
        <fullName evidence="4">Secreted protein</fullName>
    </recommendedName>
</protein>
<feature type="signal peptide" evidence="1">
    <location>
        <begin position="1"/>
        <end position="21"/>
    </location>
</feature>
<evidence type="ECO:0000313" key="2">
    <source>
        <dbReference type="EMBL" id="KAK8082221.1"/>
    </source>
</evidence>
<dbReference type="EMBL" id="JAQQWM010000001">
    <property type="protein sequence ID" value="KAK8082221.1"/>
    <property type="molecule type" value="Genomic_DNA"/>
</dbReference>
<gene>
    <name evidence="2" type="ORF">PG996_001002</name>
</gene>
<organism evidence="2 3">
    <name type="scientific">Apiospora saccharicola</name>
    <dbReference type="NCBI Taxonomy" id="335842"/>
    <lineage>
        <taxon>Eukaryota</taxon>
        <taxon>Fungi</taxon>
        <taxon>Dikarya</taxon>
        <taxon>Ascomycota</taxon>
        <taxon>Pezizomycotina</taxon>
        <taxon>Sordariomycetes</taxon>
        <taxon>Xylariomycetidae</taxon>
        <taxon>Amphisphaeriales</taxon>
        <taxon>Apiosporaceae</taxon>
        <taxon>Apiospora</taxon>
    </lineage>
</organism>
<comment type="caution">
    <text evidence="2">The sequence shown here is derived from an EMBL/GenBank/DDBJ whole genome shotgun (WGS) entry which is preliminary data.</text>
</comment>
<evidence type="ECO:0000313" key="3">
    <source>
        <dbReference type="Proteomes" id="UP001446871"/>
    </source>
</evidence>